<organism evidence="2 3">
    <name type="scientific">Roseiarcus fermentans</name>
    <dbReference type="NCBI Taxonomy" id="1473586"/>
    <lineage>
        <taxon>Bacteria</taxon>
        <taxon>Pseudomonadati</taxon>
        <taxon>Pseudomonadota</taxon>
        <taxon>Alphaproteobacteria</taxon>
        <taxon>Hyphomicrobiales</taxon>
        <taxon>Roseiarcaceae</taxon>
        <taxon>Roseiarcus</taxon>
    </lineage>
</organism>
<dbReference type="OrthoDB" id="9811036at2"/>
<dbReference type="AlphaFoldDB" id="A0A366FRR8"/>
<dbReference type="InterPro" id="IPR028250">
    <property type="entry name" value="DsbDN"/>
</dbReference>
<dbReference type="Pfam" id="PF11412">
    <property type="entry name" value="DsbD_N"/>
    <property type="match status" value="1"/>
</dbReference>
<evidence type="ECO:0000313" key="3">
    <source>
        <dbReference type="Proteomes" id="UP000253529"/>
    </source>
</evidence>
<name>A0A366FRR8_9HYPH</name>
<feature type="domain" description="Thiol:disulfide interchange protein DsbD N-terminal" evidence="1">
    <location>
        <begin position="47"/>
        <end position="156"/>
    </location>
</feature>
<proteinExistence type="predicted"/>
<protein>
    <submittedName>
        <fullName evidence="2">DsbC/DsbD-like thiol-disulfide interchange protein</fullName>
    </submittedName>
</protein>
<evidence type="ECO:0000313" key="2">
    <source>
        <dbReference type="EMBL" id="RBP17308.1"/>
    </source>
</evidence>
<gene>
    <name evidence="2" type="ORF">DFR50_103195</name>
</gene>
<comment type="caution">
    <text evidence="2">The sequence shown here is derived from an EMBL/GenBank/DDBJ whole genome shotgun (WGS) entry which is preliminary data.</text>
</comment>
<evidence type="ECO:0000259" key="1">
    <source>
        <dbReference type="Pfam" id="PF11412"/>
    </source>
</evidence>
<dbReference type="Proteomes" id="UP000253529">
    <property type="component" value="Unassembled WGS sequence"/>
</dbReference>
<dbReference type="EMBL" id="QNRK01000003">
    <property type="protein sequence ID" value="RBP17308.1"/>
    <property type="molecule type" value="Genomic_DNA"/>
</dbReference>
<dbReference type="RefSeq" id="WP_113887925.1">
    <property type="nucleotide sequence ID" value="NZ_QNRK01000003.1"/>
</dbReference>
<keyword evidence="3" id="KW-1185">Reference proteome</keyword>
<sequence length="266" mass="27433">MTYAHEIKVAIGAAGLVALTLGAPPLAADAFSTDWAKAAKSDARLVAASRTLAGFEIRLAPGAITYWRDPGDAGVPPTFDFSKSSNVAGVEASFPAPKRIREQDGSEAFGYDSDVVIPLTVEPSDPSKPVTLALEASYAVCEKLCLPARAKLELTLPGAASPDAGRIEAALAAAPRVVAPEAFAMTGDAAGGWRVCVAREEGAPRDLFVEPPSGWWVTAAPDRSDGARDCFAVAVRDKPAGAAPPVALRLTLTGGKAPVETTVVAR</sequence>
<accession>A0A366FRR8</accession>
<reference evidence="2 3" key="1">
    <citation type="submission" date="2018-06" db="EMBL/GenBank/DDBJ databases">
        <title>Genomic Encyclopedia of Type Strains, Phase IV (KMG-IV): sequencing the most valuable type-strain genomes for metagenomic binning, comparative biology and taxonomic classification.</title>
        <authorList>
            <person name="Goeker M."/>
        </authorList>
    </citation>
    <scope>NUCLEOTIDE SEQUENCE [LARGE SCALE GENOMIC DNA]</scope>
    <source>
        <strain evidence="2 3">DSM 24875</strain>
    </source>
</reference>